<dbReference type="RefSeq" id="WP_269105130.1">
    <property type="nucleotide sequence ID" value="NZ_CP114063.1"/>
</dbReference>
<reference evidence="1" key="1">
    <citation type="submission" date="2022-12" db="EMBL/GenBank/DDBJ databases">
        <title>Whole genome sequence analysis of a duck derived balloon bacteium Aerococcus urinaeequi henan2020.</title>
        <authorList>
            <person name="Zhang H."/>
            <person name="Qiao H.X."/>
            <person name="Bian C.Z."/>
            <person name="Shu J.C."/>
        </authorList>
    </citation>
    <scope>NUCLEOTIDE SEQUENCE</scope>
    <source>
        <strain evidence="1">2020-HN-1</strain>
    </source>
</reference>
<evidence type="ECO:0000313" key="2">
    <source>
        <dbReference type="Proteomes" id="UP001164714"/>
    </source>
</evidence>
<dbReference type="AlphaFoldDB" id="A0AA47GBL8"/>
<dbReference type="Gene3D" id="1.10.260.40">
    <property type="entry name" value="lambda repressor-like DNA-binding domains"/>
    <property type="match status" value="1"/>
</dbReference>
<sequence>MNVNKVEVGKRIKNIRLNNGWTLKEFGVVIADGDESSRVKEGIISRWENGTSLPNNSRLKLIADLAGDDGITVQELLYGTREELISRGVKDGLQDFFDRLDNQGYKREDYQANKEKYSTFLSSLIEEFTQLSESVLPYEEIYTRVRSWTEERLNSLYNSEARTEESYLYFMRDVLENAHFEISKYQHDPATRKSVEDGTISDDFINEIIQDLMNSKKKIGNKMDELGVPYSDSL</sequence>
<dbReference type="CDD" id="cd00093">
    <property type="entry name" value="HTH_XRE"/>
    <property type="match status" value="1"/>
</dbReference>
<evidence type="ECO:0000313" key="1">
    <source>
        <dbReference type="EMBL" id="WAT24755.1"/>
    </source>
</evidence>
<accession>A0AA47GBL8</accession>
<dbReference type="InterPro" id="IPR010982">
    <property type="entry name" value="Lambda_DNA-bd_dom_sf"/>
</dbReference>
<dbReference type="InterPro" id="IPR001387">
    <property type="entry name" value="Cro/C1-type_HTH"/>
</dbReference>
<gene>
    <name evidence="1" type="ORF">OZ415_01205</name>
</gene>
<dbReference type="SUPFAM" id="SSF47413">
    <property type="entry name" value="lambda repressor-like DNA-binding domains"/>
    <property type="match status" value="1"/>
</dbReference>
<name>A0AA47GBL8_9LACT</name>
<proteinExistence type="predicted"/>
<dbReference type="EMBL" id="CP114063">
    <property type="protein sequence ID" value="WAT24755.1"/>
    <property type="molecule type" value="Genomic_DNA"/>
</dbReference>
<dbReference type="GO" id="GO:0003677">
    <property type="term" value="F:DNA binding"/>
    <property type="evidence" value="ECO:0007669"/>
    <property type="project" value="InterPro"/>
</dbReference>
<dbReference type="Proteomes" id="UP001164714">
    <property type="component" value="Chromosome"/>
</dbReference>
<protein>
    <submittedName>
        <fullName evidence="1">Helix-turn-helix transcriptional regulator</fullName>
    </submittedName>
</protein>
<organism evidence="1 2">
    <name type="scientific">Aerococcus urinaeequi</name>
    <dbReference type="NCBI Taxonomy" id="51665"/>
    <lineage>
        <taxon>Bacteria</taxon>
        <taxon>Bacillati</taxon>
        <taxon>Bacillota</taxon>
        <taxon>Bacilli</taxon>
        <taxon>Lactobacillales</taxon>
        <taxon>Aerococcaceae</taxon>
        <taxon>Aerococcus</taxon>
    </lineage>
</organism>